<proteinExistence type="inferred from homology"/>
<dbReference type="PANTHER" id="PTHR30024">
    <property type="entry name" value="ALIPHATIC SULFONATES-BINDING PROTEIN-RELATED"/>
    <property type="match status" value="1"/>
</dbReference>
<protein>
    <recommendedName>
        <fullName evidence="8">Nitrate ABC transporter substrate-binding protein</fullName>
    </recommendedName>
</protein>
<evidence type="ECO:0000256" key="2">
    <source>
        <dbReference type="ARBA" id="ARBA00010742"/>
    </source>
</evidence>
<dbReference type="Gene3D" id="3.40.190.10">
    <property type="entry name" value="Periplasmic binding protein-like II"/>
    <property type="match status" value="2"/>
</dbReference>
<comment type="subcellular location">
    <subcellularLocation>
        <location evidence="1">Periplasm</location>
    </subcellularLocation>
</comment>
<dbReference type="SUPFAM" id="SSF53850">
    <property type="entry name" value="Periplasmic binding protein-like II"/>
    <property type="match status" value="1"/>
</dbReference>
<evidence type="ECO:0000313" key="7">
    <source>
        <dbReference type="Proteomes" id="UP000027345"/>
    </source>
</evidence>
<dbReference type="RefSeq" id="WP_043784614.1">
    <property type="nucleotide sequence ID" value="NZ_JMQI01000055.1"/>
</dbReference>
<evidence type="ECO:0000256" key="3">
    <source>
        <dbReference type="ARBA" id="ARBA00022729"/>
    </source>
</evidence>
<keyword evidence="5" id="KW-0812">Transmembrane</keyword>
<dbReference type="STRING" id="287986.DV20_26420"/>
<organism evidence="6 7">
    <name type="scientific">Amycolatopsis rifamycinica</name>
    <dbReference type="NCBI Taxonomy" id="287986"/>
    <lineage>
        <taxon>Bacteria</taxon>
        <taxon>Bacillati</taxon>
        <taxon>Actinomycetota</taxon>
        <taxon>Actinomycetes</taxon>
        <taxon>Pseudonocardiales</taxon>
        <taxon>Pseudonocardiaceae</taxon>
        <taxon>Amycolatopsis</taxon>
    </lineage>
</organism>
<sequence length="418" mass="44479">MVLGWFGRRAVEIDDIELDRRLADLRRALSCAPPERSGSGADHAARRRRPGGRGLLAISGHGPDAAVPALRPKAGRRGEAWTGFAAGHGRSRRKHRQQTTAVVLAVVMALSAVVGGFYWYRGSGQPAAPPPIAVRVGVLPLVDVAAFYRSVDQAYFRSAGLDVQVVTVASGPEAVHGLQTGRIDIAFSSYPGMFMAQATHAADLKVIAPAYVAKPGHLMLVGAPNRSFTRPDQAAHKRIGVTSRGSISDLLAISEIRQAGGDPADIDWQTMDMRAMVPAMQRGELDGAVLAEPFVTTAAGAGAVQLLDLGLDLNFAIPMSGWVAPASFAESRPEVISAFQLALGRGVSDVQNRDVREQIFQQYLGIDAGTAREVRVGSYPAYLDLGDLQRVADLMLSQRMLSTPFNVTTMLLSGPPGS</sequence>
<keyword evidence="5" id="KW-1133">Transmembrane helix</keyword>
<gene>
    <name evidence="6" type="ORF">DV20_26420</name>
</gene>
<evidence type="ECO:0000256" key="1">
    <source>
        <dbReference type="ARBA" id="ARBA00004418"/>
    </source>
</evidence>
<name>A0A066TWJ8_9PSEU</name>
<dbReference type="eggNOG" id="COG0715">
    <property type="taxonomic scope" value="Bacteria"/>
</dbReference>
<reference evidence="6 7" key="1">
    <citation type="submission" date="2014-05" db="EMBL/GenBank/DDBJ databases">
        <title>Draft genome sequence of Amycolatopsis rifamycinica DSM 46095.</title>
        <authorList>
            <person name="Lal R."/>
            <person name="Saxena A."/>
            <person name="Kumari R."/>
            <person name="Mukherjee U."/>
            <person name="Singh P."/>
            <person name="Sangwan N."/>
            <person name="Mahato N.K."/>
        </authorList>
    </citation>
    <scope>NUCLEOTIDE SEQUENCE [LARGE SCALE GENOMIC DNA]</scope>
    <source>
        <strain evidence="6 7">DSM 46095</strain>
    </source>
</reference>
<keyword evidence="5" id="KW-0472">Membrane</keyword>
<dbReference type="OrthoDB" id="8892982at2"/>
<dbReference type="PANTHER" id="PTHR30024:SF47">
    <property type="entry name" value="TAURINE-BINDING PERIPLASMIC PROTEIN"/>
    <property type="match status" value="1"/>
</dbReference>
<keyword evidence="7" id="KW-1185">Reference proteome</keyword>
<evidence type="ECO:0000256" key="5">
    <source>
        <dbReference type="SAM" id="Phobius"/>
    </source>
</evidence>
<dbReference type="EMBL" id="JMQI01000055">
    <property type="protein sequence ID" value="KDN19195.1"/>
    <property type="molecule type" value="Genomic_DNA"/>
</dbReference>
<comment type="similarity">
    <text evidence="2">Belongs to the bacterial solute-binding protein SsuA/TauA family.</text>
</comment>
<feature type="transmembrane region" description="Helical" evidence="5">
    <location>
        <begin position="100"/>
        <end position="120"/>
    </location>
</feature>
<accession>A0A066TWJ8</accession>
<keyword evidence="3" id="KW-0732">Signal</keyword>
<dbReference type="Proteomes" id="UP000027345">
    <property type="component" value="Unassembled WGS sequence"/>
</dbReference>
<evidence type="ECO:0000256" key="4">
    <source>
        <dbReference type="SAM" id="MobiDB-lite"/>
    </source>
</evidence>
<evidence type="ECO:0008006" key="8">
    <source>
        <dbReference type="Google" id="ProtNLM"/>
    </source>
</evidence>
<dbReference type="Pfam" id="PF13379">
    <property type="entry name" value="NMT1_2"/>
    <property type="match status" value="1"/>
</dbReference>
<comment type="caution">
    <text evidence="6">The sequence shown here is derived from an EMBL/GenBank/DDBJ whole genome shotgun (WGS) entry which is preliminary data.</text>
</comment>
<evidence type="ECO:0000313" key="6">
    <source>
        <dbReference type="EMBL" id="KDN19195.1"/>
    </source>
</evidence>
<dbReference type="GO" id="GO:0042597">
    <property type="term" value="C:periplasmic space"/>
    <property type="evidence" value="ECO:0007669"/>
    <property type="project" value="UniProtKB-SubCell"/>
</dbReference>
<dbReference type="AlphaFoldDB" id="A0A066TWJ8"/>
<feature type="region of interest" description="Disordered" evidence="4">
    <location>
        <begin position="31"/>
        <end position="66"/>
    </location>
</feature>